<dbReference type="OrthoDB" id="1094445at2"/>
<dbReference type="AlphaFoldDB" id="A0A1H4E1B9"/>
<accession>A0A1H4E1B9</accession>
<keyword evidence="4" id="KW-1185">Reference proteome</keyword>
<sequence length="499" mass="53306">MIMKRLFLTLALGAMAVFGLNSCSDDDSEGGGEKRPYCEIEKFSVSVPNVDVKIDKDKAVVELYVAPDLLELLSDVTPTGELSIGATVVPAFSVKQDFTKEVTYLVTAEDGKTQKTWTVKPVVSKYVAQGIGTVKLLWAKKASEIGLTVNEPTIASFEDKVVVSRPGMIIDGTTGENTGETLNIDGIECNPANAATLLPFVVANDSKGNLLGATLGAWALNNNPWKVYKWTALNAAPVEVLSYEQSATESFGRRLTAVGDVNGNAIITSLSVTDYNLKPNNNPAAAPAAHYCWKITNGVVNTKPELVAVPAGYRAGNMYQVLWPASELAVKPFYFSDPGASNAVPVTRLGYVGLDDQIVYFKGGVNPSDIMGGGDEMFKETGYGRKVLQSQPFTFNGVNYLAVCAFYSTEIGTNGATEDKVYLYTQLLEVSGKDYKVAYVGKDVFDGKVSVLNPNGTGGLAISVVAEGSGDDEGELSCRVYNLLSGVGMVGYEINNVKE</sequence>
<dbReference type="Pfam" id="PF16410">
    <property type="entry name" value="DUF5018"/>
    <property type="match status" value="1"/>
</dbReference>
<reference evidence="3 4" key="1">
    <citation type="submission" date="2016-10" db="EMBL/GenBank/DDBJ databases">
        <authorList>
            <person name="de Groot N.N."/>
        </authorList>
    </citation>
    <scope>NUCLEOTIDE SEQUENCE [LARGE SCALE GENOMIC DNA]</scope>
    <source>
        <strain evidence="3 4">DSM 25383</strain>
    </source>
</reference>
<gene>
    <name evidence="3" type="ORF">SAMN05444145_106123</name>
</gene>
<name>A0A1H4E1B9_9BACT</name>
<dbReference type="EMBL" id="FNRI01000006">
    <property type="protein sequence ID" value="SEA78548.1"/>
    <property type="molecule type" value="Genomic_DNA"/>
</dbReference>
<proteinExistence type="predicted"/>
<feature type="domain" description="DUF5018" evidence="2">
    <location>
        <begin position="33"/>
        <end position="261"/>
    </location>
</feature>
<feature type="chain" id="PRO_5010209141" description="DUF5018 domain-containing protein" evidence="1">
    <location>
        <begin position="17"/>
        <end position="499"/>
    </location>
</feature>
<dbReference type="InterPro" id="IPR032186">
    <property type="entry name" value="DUF5018"/>
</dbReference>
<protein>
    <recommendedName>
        <fullName evidence="2">DUF5018 domain-containing protein</fullName>
    </recommendedName>
</protein>
<evidence type="ECO:0000313" key="3">
    <source>
        <dbReference type="EMBL" id="SEA78548.1"/>
    </source>
</evidence>
<organism evidence="3 4">
    <name type="scientific">Alistipes timonensis JC136</name>
    <dbReference type="NCBI Taxonomy" id="1033731"/>
    <lineage>
        <taxon>Bacteria</taxon>
        <taxon>Pseudomonadati</taxon>
        <taxon>Bacteroidota</taxon>
        <taxon>Bacteroidia</taxon>
        <taxon>Bacteroidales</taxon>
        <taxon>Rikenellaceae</taxon>
        <taxon>Alistipes</taxon>
    </lineage>
</organism>
<dbReference type="STRING" id="1033731.SAMN05444145_106123"/>
<dbReference type="Gene3D" id="2.60.40.2340">
    <property type="match status" value="1"/>
</dbReference>
<evidence type="ECO:0000256" key="1">
    <source>
        <dbReference type="SAM" id="SignalP"/>
    </source>
</evidence>
<evidence type="ECO:0000313" key="4">
    <source>
        <dbReference type="Proteomes" id="UP000183253"/>
    </source>
</evidence>
<feature type="signal peptide" evidence="1">
    <location>
        <begin position="1"/>
        <end position="16"/>
    </location>
</feature>
<dbReference type="Proteomes" id="UP000183253">
    <property type="component" value="Unassembled WGS sequence"/>
</dbReference>
<evidence type="ECO:0000259" key="2">
    <source>
        <dbReference type="Pfam" id="PF16410"/>
    </source>
</evidence>
<keyword evidence="1" id="KW-0732">Signal</keyword>